<dbReference type="Gene3D" id="1.10.1070.20">
    <property type="match status" value="1"/>
</dbReference>
<dbReference type="InterPro" id="IPR052028">
    <property type="entry name" value="HipA_Ser/Thr_kinase"/>
</dbReference>
<dbReference type="InterPro" id="IPR017508">
    <property type="entry name" value="HipA_N1"/>
</dbReference>
<evidence type="ECO:0000256" key="2">
    <source>
        <dbReference type="ARBA" id="ARBA00022679"/>
    </source>
</evidence>
<dbReference type="InterPro" id="IPR012893">
    <property type="entry name" value="HipA-like_C"/>
</dbReference>
<dbReference type="EMBL" id="DXHV01000082">
    <property type="protein sequence ID" value="HIW01494.1"/>
    <property type="molecule type" value="Genomic_DNA"/>
</dbReference>
<reference evidence="7" key="1">
    <citation type="journal article" date="2021" name="PeerJ">
        <title>Extensive microbial diversity within the chicken gut microbiome revealed by metagenomics and culture.</title>
        <authorList>
            <person name="Gilroy R."/>
            <person name="Ravi A."/>
            <person name="Getino M."/>
            <person name="Pursley I."/>
            <person name="Horton D.L."/>
            <person name="Alikhan N.F."/>
            <person name="Baker D."/>
            <person name="Gharbi K."/>
            <person name="Hall N."/>
            <person name="Watson M."/>
            <person name="Adriaenssens E.M."/>
            <person name="Foster-Nyarko E."/>
            <person name="Jarju S."/>
            <person name="Secka A."/>
            <person name="Antonio M."/>
            <person name="Oren A."/>
            <person name="Chaudhuri R.R."/>
            <person name="La Ragione R."/>
            <person name="Hildebrand F."/>
            <person name="Pallen M.J."/>
        </authorList>
    </citation>
    <scope>NUCLEOTIDE SEQUENCE</scope>
    <source>
        <strain evidence="7">ChiHecec2B26-446</strain>
    </source>
</reference>
<organism evidence="7 8">
    <name type="scientific">Candidatus Desulfovibrio intestinipullorum</name>
    <dbReference type="NCBI Taxonomy" id="2838536"/>
    <lineage>
        <taxon>Bacteria</taxon>
        <taxon>Pseudomonadati</taxon>
        <taxon>Thermodesulfobacteriota</taxon>
        <taxon>Desulfovibrionia</taxon>
        <taxon>Desulfovibrionales</taxon>
        <taxon>Desulfovibrionaceae</taxon>
        <taxon>Desulfovibrio</taxon>
    </lineage>
</organism>
<dbReference type="Proteomes" id="UP000886752">
    <property type="component" value="Unassembled WGS sequence"/>
</dbReference>
<sequence length="465" mass="51430">MSTEKRSGTVLFLGKRAGRLTESEEGYVFRYEAKFLEDPGALPISVTLPLRKEPFLSRELHPFFDGLLPEGWTLEHVARNRNLDPEDRMDLLLACCRECVGAVSIGEDASSPGEDNSEEDSLGGIGADEVPPAAASHPDAARPDGDNRCLCCCEPVETGLAHPACSRRLFGTDRPPVLDLTLEALYRLAGHALTGFVPGVQPKMSLTRLFRNGRDTLTLRSGQCTYLAKPQVPEYRALPENEALTMAMAAAAGIETAPCGLLPLASGELCYVTLRMDRLEAGKEGLKPAQRPMEDFCQATEHPTRRKYKGSMELVARTLRRLSDDPGRDLAELLRRTLFIFLSGNADMHLKNFSFLQDGHTRRLAPAYDLLSTRLVISERDDPEELALPLNGKKNRLKREDFALFARNIGLNDRQFQAACDALAARLPVLFDLVRKSFLPGDLKEAYGELLRERSARLGLAPQGR</sequence>
<keyword evidence="3" id="KW-0418">Kinase</keyword>
<dbReference type="GO" id="GO:0005829">
    <property type="term" value="C:cytosol"/>
    <property type="evidence" value="ECO:0007669"/>
    <property type="project" value="TreeGrafter"/>
</dbReference>
<comment type="caution">
    <text evidence="7">The sequence shown here is derived from an EMBL/GenBank/DDBJ whole genome shotgun (WGS) entry which is preliminary data.</text>
</comment>
<dbReference type="PANTHER" id="PTHR37419">
    <property type="entry name" value="SERINE/THREONINE-PROTEIN KINASE TOXIN HIPA"/>
    <property type="match status" value="1"/>
</dbReference>
<accession>A0A9D1PXN3</accession>
<evidence type="ECO:0000256" key="1">
    <source>
        <dbReference type="ARBA" id="ARBA00010164"/>
    </source>
</evidence>
<evidence type="ECO:0000259" key="6">
    <source>
        <dbReference type="Pfam" id="PF13657"/>
    </source>
</evidence>
<name>A0A9D1PXN3_9BACT</name>
<evidence type="ECO:0000256" key="3">
    <source>
        <dbReference type="ARBA" id="ARBA00022777"/>
    </source>
</evidence>
<comment type="similarity">
    <text evidence="1">Belongs to the HipA Ser/Thr kinase family.</text>
</comment>
<reference evidence="7" key="2">
    <citation type="submission" date="2021-04" db="EMBL/GenBank/DDBJ databases">
        <authorList>
            <person name="Gilroy R."/>
        </authorList>
    </citation>
    <scope>NUCLEOTIDE SEQUENCE</scope>
    <source>
        <strain evidence="7">ChiHecec2B26-446</strain>
    </source>
</reference>
<evidence type="ECO:0000313" key="8">
    <source>
        <dbReference type="Proteomes" id="UP000886752"/>
    </source>
</evidence>
<dbReference type="Pfam" id="PF13657">
    <property type="entry name" value="Couple_hipA"/>
    <property type="match status" value="1"/>
</dbReference>
<feature type="region of interest" description="Disordered" evidence="4">
    <location>
        <begin position="107"/>
        <end position="140"/>
    </location>
</feature>
<dbReference type="PANTHER" id="PTHR37419:SF1">
    <property type="entry name" value="SERINE_THREONINE-PROTEIN KINASE TOXIN HIPA"/>
    <property type="match status" value="1"/>
</dbReference>
<evidence type="ECO:0000259" key="5">
    <source>
        <dbReference type="Pfam" id="PF07804"/>
    </source>
</evidence>
<dbReference type="GO" id="GO:0004674">
    <property type="term" value="F:protein serine/threonine kinase activity"/>
    <property type="evidence" value="ECO:0007669"/>
    <property type="project" value="TreeGrafter"/>
</dbReference>
<feature type="domain" description="HipA-like C-terminal" evidence="5">
    <location>
        <begin position="197"/>
        <end position="427"/>
    </location>
</feature>
<feature type="domain" description="HipA N-terminal subdomain 1" evidence="6">
    <location>
        <begin position="10"/>
        <end position="105"/>
    </location>
</feature>
<dbReference type="NCBIfam" id="TIGR03071">
    <property type="entry name" value="couple_hipA"/>
    <property type="match status" value="1"/>
</dbReference>
<proteinExistence type="inferred from homology"/>
<keyword evidence="2" id="KW-0808">Transferase</keyword>
<evidence type="ECO:0000313" key="7">
    <source>
        <dbReference type="EMBL" id="HIW01494.1"/>
    </source>
</evidence>
<gene>
    <name evidence="7" type="ORF">H9894_09975</name>
</gene>
<evidence type="ECO:0000256" key="4">
    <source>
        <dbReference type="SAM" id="MobiDB-lite"/>
    </source>
</evidence>
<dbReference type="Pfam" id="PF07804">
    <property type="entry name" value="HipA_C"/>
    <property type="match status" value="1"/>
</dbReference>
<dbReference type="AlphaFoldDB" id="A0A9D1PXN3"/>
<protein>
    <submittedName>
        <fullName evidence="7">HipA domain-containing protein</fullName>
    </submittedName>
</protein>